<dbReference type="Proteomes" id="UP000298061">
    <property type="component" value="Unassembled WGS sequence"/>
</dbReference>
<name>A0A4Y9ZMA0_9AGAM</name>
<comment type="caution">
    <text evidence="3">The sequence shown here is derived from an EMBL/GenBank/DDBJ whole genome shotgun (WGS) entry which is preliminary data.</text>
</comment>
<dbReference type="OrthoDB" id="436852at2759"/>
<evidence type="ECO:0000256" key="1">
    <source>
        <dbReference type="SAM" id="MobiDB-lite"/>
    </source>
</evidence>
<evidence type="ECO:0000313" key="4">
    <source>
        <dbReference type="Proteomes" id="UP000298061"/>
    </source>
</evidence>
<sequence length="393" mass="42886">MHVESVASGADDQDFDMFLRGEEEEHKVEPTAAPPTPEEVYAGLPRVWSGILSMPLDSTIPQETHVYARQIGGRTLEPDSLLWRTLFPSETLRIDGRVAVNNSSQYLLQARMNSARELIAVTFSPESEPDKHKFGQLLDFLIRKDRHGLIFPWGNRGREWGRELYVIPLLSTYPLPDYIELLDDLRLPKERKENCLVGMWVLTRGKLSPPPQHAPQHQAPPVVPGLSQDGGAQQAPPLPFNMPDIAGLSRSLMSGLGGPPPASSGPPAISPASLPLPSSIAQNISPALAAEVASLTPEQVQIMLQTLRSSLGPNISIPSTPAHPGPSSASPYRPPQPPPQPPFPQSQPPMPWPQFAPNMPLPIPQPPPPVPPQHERYEERGPDIACAASDRPP</sequence>
<dbReference type="STRING" id="135208.A0A4Y9ZMA0"/>
<feature type="region of interest" description="Disordered" evidence="1">
    <location>
        <begin position="251"/>
        <end position="270"/>
    </location>
</feature>
<protein>
    <recommendedName>
        <fullName evidence="2">Spen paralogue and orthologue SPOC C-terminal domain-containing protein</fullName>
    </recommendedName>
</protein>
<feature type="region of interest" description="Disordered" evidence="1">
    <location>
        <begin position="207"/>
        <end position="240"/>
    </location>
</feature>
<feature type="compositionally biased region" description="Pro residues" evidence="1">
    <location>
        <begin position="332"/>
        <end position="372"/>
    </location>
</feature>
<dbReference type="InterPro" id="IPR012921">
    <property type="entry name" value="SPOC_C"/>
</dbReference>
<keyword evidence="4" id="KW-1185">Reference proteome</keyword>
<accession>A0A4Y9ZMA0</accession>
<dbReference type="CDD" id="cd21538">
    <property type="entry name" value="SPOC_TFIIS"/>
    <property type="match status" value="1"/>
</dbReference>
<dbReference type="AlphaFoldDB" id="A0A4Y9ZMA0"/>
<dbReference type="Pfam" id="PF07744">
    <property type="entry name" value="SPOC"/>
    <property type="match status" value="1"/>
</dbReference>
<gene>
    <name evidence="3" type="ORF">EWM64_g8619</name>
</gene>
<reference evidence="3 4" key="1">
    <citation type="submission" date="2019-02" db="EMBL/GenBank/DDBJ databases">
        <title>Genome sequencing of the rare red list fungi Hericium alpestre (H. flagellum).</title>
        <authorList>
            <person name="Buettner E."/>
            <person name="Kellner H."/>
        </authorList>
    </citation>
    <scope>NUCLEOTIDE SEQUENCE [LARGE SCALE GENOMIC DNA]</scope>
    <source>
        <strain evidence="3 4">DSM 108284</strain>
    </source>
</reference>
<evidence type="ECO:0000313" key="3">
    <source>
        <dbReference type="EMBL" id="TFY75394.1"/>
    </source>
</evidence>
<evidence type="ECO:0000259" key="2">
    <source>
        <dbReference type="Pfam" id="PF07744"/>
    </source>
</evidence>
<organism evidence="3 4">
    <name type="scientific">Hericium alpestre</name>
    <dbReference type="NCBI Taxonomy" id="135208"/>
    <lineage>
        <taxon>Eukaryota</taxon>
        <taxon>Fungi</taxon>
        <taxon>Dikarya</taxon>
        <taxon>Basidiomycota</taxon>
        <taxon>Agaricomycotina</taxon>
        <taxon>Agaricomycetes</taxon>
        <taxon>Russulales</taxon>
        <taxon>Hericiaceae</taxon>
        <taxon>Hericium</taxon>
    </lineage>
</organism>
<dbReference type="EMBL" id="SFCI01001591">
    <property type="protein sequence ID" value="TFY75394.1"/>
    <property type="molecule type" value="Genomic_DNA"/>
</dbReference>
<feature type="compositionally biased region" description="Basic and acidic residues" evidence="1">
    <location>
        <begin position="373"/>
        <end position="382"/>
    </location>
</feature>
<proteinExistence type="predicted"/>
<feature type="region of interest" description="Disordered" evidence="1">
    <location>
        <begin position="313"/>
        <end position="393"/>
    </location>
</feature>
<feature type="domain" description="Spen paralogue and orthologue SPOC C-terminal" evidence="2">
    <location>
        <begin position="44"/>
        <end position="201"/>
    </location>
</feature>